<feature type="transmembrane region" description="Helical" evidence="1">
    <location>
        <begin position="30"/>
        <end position="51"/>
    </location>
</feature>
<dbReference type="RefSeq" id="WP_092491824.1">
    <property type="nucleotide sequence ID" value="NZ_FNKD01000001.1"/>
</dbReference>
<evidence type="ECO:0000256" key="1">
    <source>
        <dbReference type="SAM" id="Phobius"/>
    </source>
</evidence>
<organism evidence="2 3">
    <name type="scientific">Virgibacillus salinus</name>
    <dbReference type="NCBI Taxonomy" id="553311"/>
    <lineage>
        <taxon>Bacteria</taxon>
        <taxon>Bacillati</taxon>
        <taxon>Bacillota</taxon>
        <taxon>Bacilli</taxon>
        <taxon>Bacillales</taxon>
        <taxon>Bacillaceae</taxon>
        <taxon>Virgibacillus</taxon>
    </lineage>
</organism>
<dbReference type="EMBL" id="FNKD01000001">
    <property type="protein sequence ID" value="SDQ21665.1"/>
    <property type="molecule type" value="Genomic_DNA"/>
</dbReference>
<accession>A0A1H0Z2I5</accession>
<keyword evidence="1" id="KW-1133">Transmembrane helix</keyword>
<sequence length="73" mass="8255">MKKFLFIYALAFSLIWVGYGLYSVITNQPSANLILGIGVAFSLTIFAASWFSYWLMGHYKNVDALARKILSKN</sequence>
<evidence type="ECO:0000313" key="3">
    <source>
        <dbReference type="Proteomes" id="UP000199444"/>
    </source>
</evidence>
<dbReference type="Proteomes" id="UP000199444">
    <property type="component" value="Unassembled WGS sequence"/>
</dbReference>
<protein>
    <submittedName>
        <fullName evidence="2">Uncharacterized protein</fullName>
    </submittedName>
</protein>
<reference evidence="2 3" key="1">
    <citation type="submission" date="2016-10" db="EMBL/GenBank/DDBJ databases">
        <authorList>
            <person name="de Groot N.N."/>
        </authorList>
    </citation>
    <scope>NUCLEOTIDE SEQUENCE [LARGE SCALE GENOMIC DNA]</scope>
    <source>
        <strain evidence="2 3">CGMCC 1.10449</strain>
    </source>
</reference>
<gene>
    <name evidence="2" type="ORF">SAMN05216231_0990</name>
</gene>
<keyword evidence="3" id="KW-1185">Reference proteome</keyword>
<keyword evidence="1" id="KW-0472">Membrane</keyword>
<name>A0A1H0Z2I5_9BACI</name>
<evidence type="ECO:0000313" key="2">
    <source>
        <dbReference type="EMBL" id="SDQ21665.1"/>
    </source>
</evidence>
<keyword evidence="1" id="KW-0812">Transmembrane</keyword>
<dbReference type="STRING" id="553311.SAMN05216231_0990"/>
<proteinExistence type="predicted"/>
<dbReference type="AlphaFoldDB" id="A0A1H0Z2I5"/>